<gene>
    <name evidence="1" type="ORF">GLOINDRAFT_9437</name>
</gene>
<evidence type="ECO:0000313" key="1">
    <source>
        <dbReference type="EMBL" id="ERZ99498.1"/>
    </source>
</evidence>
<organism evidence="1">
    <name type="scientific">Rhizophagus irregularis (strain DAOM 181602 / DAOM 197198 / MUCL 43194)</name>
    <name type="common">Arbuscular mycorrhizal fungus</name>
    <name type="synonym">Glomus intraradices</name>
    <dbReference type="NCBI Taxonomy" id="747089"/>
    <lineage>
        <taxon>Eukaryota</taxon>
        <taxon>Fungi</taxon>
        <taxon>Fungi incertae sedis</taxon>
        <taxon>Mucoromycota</taxon>
        <taxon>Glomeromycotina</taxon>
        <taxon>Glomeromycetes</taxon>
        <taxon>Glomerales</taxon>
        <taxon>Glomeraceae</taxon>
        <taxon>Rhizophagus</taxon>
    </lineage>
</organism>
<sequence length="83" mass="9689">MGSLEIVSLPILETLKTCKVLPKIVICLIKSTEGHITELSIITIDDKDEATYYDLEKILIRCQYLEDLYIQGDYIILIYFRKY</sequence>
<protein>
    <submittedName>
        <fullName evidence="1">Uncharacterized protein</fullName>
    </submittedName>
</protein>
<accession>U9SU98</accession>
<dbReference type="AlphaFoldDB" id="U9SU98"/>
<reference evidence="1" key="1">
    <citation type="submission" date="2013-07" db="EMBL/GenBank/DDBJ databases">
        <title>The genome of an arbuscular mycorrhizal fungus provides insights into the evolution of the oldest plant symbiosis.</title>
        <authorList>
            <consortium name="DOE Joint Genome Institute"/>
            <person name="Tisserant E."/>
            <person name="Malbreil M."/>
            <person name="Kuo A."/>
            <person name="Kohler A."/>
            <person name="Symeonidi A."/>
            <person name="Balestrini R."/>
            <person name="Charron P."/>
            <person name="Duensing N."/>
            <person name="Frei-dit-Frey N."/>
            <person name="Gianinazzi-Pearson V."/>
            <person name="Gilbert B."/>
            <person name="Handa Y."/>
            <person name="Hijri M."/>
            <person name="Kaul R."/>
            <person name="Kawaguchi M."/>
            <person name="Krajinski F."/>
            <person name="Lammers P."/>
            <person name="Lapierre D."/>
            <person name="Masclaux F.G."/>
            <person name="Murat C."/>
            <person name="Morin E."/>
            <person name="Ndikumana S."/>
            <person name="Pagni M."/>
            <person name="Petitpierre D."/>
            <person name="Requena N."/>
            <person name="Rosikiewicz P."/>
            <person name="Riley R."/>
            <person name="Saito K."/>
            <person name="San Clemente H."/>
            <person name="Shapiro H."/>
            <person name="van Tuinen D."/>
            <person name="Becard G."/>
            <person name="Bonfante P."/>
            <person name="Paszkowski U."/>
            <person name="Shachar-Hill Y."/>
            <person name="Young J.P."/>
            <person name="Sanders I.R."/>
            <person name="Henrissat B."/>
            <person name="Rensing S.A."/>
            <person name="Grigoriev I.V."/>
            <person name="Corradi N."/>
            <person name="Roux C."/>
            <person name="Martin F."/>
        </authorList>
    </citation>
    <scope>NUCLEOTIDE SEQUENCE</scope>
    <source>
        <strain evidence="1">DAOM 197198</strain>
    </source>
</reference>
<proteinExistence type="predicted"/>
<name>U9SU98_RHIID</name>
<dbReference type="EMBL" id="KI297921">
    <property type="protein sequence ID" value="ERZ99498.1"/>
    <property type="molecule type" value="Genomic_DNA"/>
</dbReference>
<dbReference type="HOGENOM" id="CLU_2543767_0_0_1"/>